<sequence>MSKFATQPTGWQDANVKSETSVSLINVVEAFAKKRTVQIDPISTRTELFDIRY</sequence>
<organism evidence="1 2">
    <name type="scientific">Sphaerospermopsis torques-reginae ITEP-024</name>
    <dbReference type="NCBI Taxonomy" id="984208"/>
    <lineage>
        <taxon>Bacteria</taxon>
        <taxon>Bacillati</taxon>
        <taxon>Cyanobacteriota</taxon>
        <taxon>Cyanophyceae</taxon>
        <taxon>Nostocales</taxon>
        <taxon>Aphanizomenonaceae</taxon>
        <taxon>Sphaerospermopsis</taxon>
        <taxon>Sphaerospermopsis torques-reginae</taxon>
    </lineage>
</organism>
<dbReference type="RefSeq" id="WP_220608898.1">
    <property type="nucleotide sequence ID" value="NZ_CP080598.1"/>
</dbReference>
<protein>
    <submittedName>
        <fullName evidence="1">Uncharacterized protein</fullName>
    </submittedName>
</protein>
<proteinExistence type="predicted"/>
<evidence type="ECO:0000313" key="1">
    <source>
        <dbReference type="EMBL" id="QYX30756.1"/>
    </source>
</evidence>
<evidence type="ECO:0000313" key="2">
    <source>
        <dbReference type="Proteomes" id="UP000826540"/>
    </source>
</evidence>
<name>A0ABX8WWF9_9CYAN</name>
<keyword evidence="2" id="KW-1185">Reference proteome</keyword>
<gene>
    <name evidence="1" type="ORF">K2F26_18035</name>
</gene>
<reference evidence="1 2" key="1">
    <citation type="journal article" date="2022" name="J. Am. Chem. Soc.">
        <title>Biosynthesis of Guanitoxin Enables Global Environmental Detection in Freshwater Cyanobacteria.</title>
        <authorList>
            <person name="Lima S.T."/>
            <person name="Fallon T.R."/>
            <person name="Cordoza J.L."/>
            <person name="Chekan J.R."/>
            <person name="Delbaje E."/>
            <person name="Hopiavuori A.R."/>
            <person name="Alvarenga D.O."/>
            <person name="Wood S.M."/>
            <person name="Luhavaya H."/>
            <person name="Baumgartner J.T."/>
            <person name="Dorr F.A."/>
            <person name="Etchegaray A."/>
            <person name="Pinto E."/>
            <person name="McKinnie S.M.K."/>
            <person name="Fiore M.F."/>
            <person name="Moore B.S."/>
        </authorList>
    </citation>
    <scope>NUCLEOTIDE SEQUENCE [LARGE SCALE GENOMIC DNA]</scope>
    <source>
        <strain evidence="1 2">ITEP-024</strain>
    </source>
</reference>
<accession>A0ABX8WWF9</accession>
<dbReference type="Proteomes" id="UP000826540">
    <property type="component" value="Chromosome"/>
</dbReference>
<dbReference type="EMBL" id="CP080598">
    <property type="protein sequence ID" value="QYX30756.1"/>
    <property type="molecule type" value="Genomic_DNA"/>
</dbReference>